<dbReference type="InterPro" id="IPR002744">
    <property type="entry name" value="MIP18-like"/>
</dbReference>
<dbReference type="SUPFAM" id="SSF117916">
    <property type="entry name" value="Fe-S cluster assembly (FSCA) domain-like"/>
    <property type="match status" value="1"/>
</dbReference>
<proteinExistence type="predicted"/>
<dbReference type="AlphaFoldDB" id="A0A7C2Z1K4"/>
<dbReference type="PANTHER" id="PTHR42831">
    <property type="entry name" value="FE-S PROTEIN MATURATION AUXILIARY FACTOR YITW"/>
    <property type="match status" value="1"/>
</dbReference>
<dbReference type="EMBL" id="DSGT01000009">
    <property type="protein sequence ID" value="HEW53103.1"/>
    <property type="molecule type" value="Genomic_DNA"/>
</dbReference>
<organism evidence="2">
    <name type="scientific">Ignisphaera aggregans</name>
    <dbReference type="NCBI Taxonomy" id="334771"/>
    <lineage>
        <taxon>Archaea</taxon>
        <taxon>Thermoproteota</taxon>
        <taxon>Thermoprotei</taxon>
        <taxon>Desulfurococcales</taxon>
        <taxon>Desulfurococcaceae</taxon>
        <taxon>Ignisphaera</taxon>
    </lineage>
</organism>
<gene>
    <name evidence="2" type="ORF">ENO77_02895</name>
</gene>
<dbReference type="Pfam" id="PF01883">
    <property type="entry name" value="FeS_assembly_P"/>
    <property type="match status" value="1"/>
</dbReference>
<feature type="domain" description="MIP18 family-like" evidence="1">
    <location>
        <begin position="8"/>
        <end position="73"/>
    </location>
</feature>
<dbReference type="Gene3D" id="3.30.300.130">
    <property type="entry name" value="Fe-S cluster assembly (FSCA)"/>
    <property type="match status" value="1"/>
</dbReference>
<evidence type="ECO:0000259" key="1">
    <source>
        <dbReference type="Pfam" id="PF01883"/>
    </source>
</evidence>
<comment type="caution">
    <text evidence="2">The sequence shown here is derived from an EMBL/GenBank/DDBJ whole genome shotgun (WGS) entry which is preliminary data.</text>
</comment>
<evidence type="ECO:0000313" key="2">
    <source>
        <dbReference type="EMBL" id="HEW53103.1"/>
    </source>
</evidence>
<dbReference type="PANTHER" id="PTHR42831:SF1">
    <property type="entry name" value="FE-S PROTEIN MATURATION AUXILIARY FACTOR YITW"/>
    <property type="match status" value="1"/>
</dbReference>
<accession>A0A7C2Z1K4</accession>
<reference evidence="2" key="1">
    <citation type="journal article" date="2020" name="mSystems">
        <title>Genome- and Community-Level Interaction Insights into Carbon Utilization and Element Cycling Functions of Hydrothermarchaeota in Hydrothermal Sediment.</title>
        <authorList>
            <person name="Zhou Z."/>
            <person name="Liu Y."/>
            <person name="Xu W."/>
            <person name="Pan J."/>
            <person name="Luo Z.H."/>
            <person name="Li M."/>
        </authorList>
    </citation>
    <scope>NUCLEOTIDE SEQUENCE [LARGE SCALE GENOMIC DNA]</scope>
    <source>
        <strain evidence="2">SpSt-16</strain>
    </source>
</reference>
<sequence>MTGAGDTREKVIALLKTVYDPEIPINIYDLGLVYDINITDDTIEVVLGLTSPLCPIAHVVVYQVESLLKQHFTDKKVVVRLDLERAWSPERMTEEGRKLFKILYGYDILEKK</sequence>
<name>A0A7C2Z1K4_9CREN</name>
<dbReference type="InterPro" id="IPR052339">
    <property type="entry name" value="Fe-S_Maturation_MIP18"/>
</dbReference>
<dbReference type="InterPro" id="IPR034904">
    <property type="entry name" value="FSCA_dom_sf"/>
</dbReference>
<protein>
    <submittedName>
        <fullName evidence="2">Metal-sulfur cluster assembly factor</fullName>
    </submittedName>
</protein>